<dbReference type="RefSeq" id="WP_162657910.1">
    <property type="nucleotide sequence ID" value="NZ_LR593887.1"/>
</dbReference>
<reference evidence="4" key="1">
    <citation type="submission" date="2019-04" db="EMBL/GenBank/DDBJ databases">
        <authorList>
            <consortium name="Science for Life Laboratories"/>
        </authorList>
    </citation>
    <scope>NUCLEOTIDE SEQUENCE</scope>
    <source>
        <strain evidence="4">MBLW1</strain>
    </source>
</reference>
<dbReference type="EMBL" id="LR586016">
    <property type="protein sequence ID" value="VIP02771.1"/>
    <property type="molecule type" value="Genomic_DNA"/>
</dbReference>
<evidence type="ECO:0000256" key="1">
    <source>
        <dbReference type="ARBA" id="ARBA00005953"/>
    </source>
</evidence>
<protein>
    <recommendedName>
        <fullName evidence="3">Thioesterase domain-containing protein</fullName>
    </recommendedName>
</protein>
<feature type="domain" description="Thioesterase" evidence="3">
    <location>
        <begin position="20"/>
        <end position="105"/>
    </location>
</feature>
<evidence type="ECO:0000313" key="4">
    <source>
        <dbReference type="EMBL" id="VIP02771.1"/>
    </source>
</evidence>
<dbReference type="Pfam" id="PF03061">
    <property type="entry name" value="4HBT"/>
    <property type="match status" value="1"/>
</dbReference>
<organism evidence="4">
    <name type="scientific">Tuwongella immobilis</name>
    <dbReference type="NCBI Taxonomy" id="692036"/>
    <lineage>
        <taxon>Bacteria</taxon>
        <taxon>Pseudomonadati</taxon>
        <taxon>Planctomycetota</taxon>
        <taxon>Planctomycetia</taxon>
        <taxon>Gemmatales</taxon>
        <taxon>Gemmataceae</taxon>
        <taxon>Tuwongella</taxon>
    </lineage>
</organism>
<dbReference type="GO" id="GO:0047617">
    <property type="term" value="F:fatty acyl-CoA hydrolase activity"/>
    <property type="evidence" value="ECO:0007669"/>
    <property type="project" value="TreeGrafter"/>
</dbReference>
<dbReference type="CDD" id="cd00586">
    <property type="entry name" value="4HBT"/>
    <property type="match status" value="1"/>
</dbReference>
<dbReference type="Gene3D" id="3.10.129.10">
    <property type="entry name" value="Hotdog Thioesterase"/>
    <property type="match status" value="1"/>
</dbReference>
<dbReference type="InterPro" id="IPR006684">
    <property type="entry name" value="YbgC/YbaW"/>
</dbReference>
<proteinExistence type="inferred from homology"/>
<evidence type="ECO:0000256" key="2">
    <source>
        <dbReference type="ARBA" id="ARBA00022801"/>
    </source>
</evidence>
<dbReference type="PROSITE" id="PS01328">
    <property type="entry name" value="4HBCOA_THIOESTERASE"/>
    <property type="match status" value="1"/>
</dbReference>
<dbReference type="Proteomes" id="UP000464378">
    <property type="component" value="Chromosome"/>
</dbReference>
<keyword evidence="2" id="KW-0378">Hydrolase</keyword>
<keyword evidence="5" id="KW-1185">Reference proteome</keyword>
<dbReference type="PANTHER" id="PTHR31793:SF27">
    <property type="entry name" value="NOVEL THIOESTERASE SUPERFAMILY DOMAIN AND SAPOSIN A-TYPE DOMAIN CONTAINING PROTEIN (0610012H03RIK)"/>
    <property type="match status" value="1"/>
</dbReference>
<dbReference type="SUPFAM" id="SSF54637">
    <property type="entry name" value="Thioesterase/thiol ester dehydrase-isomerase"/>
    <property type="match status" value="1"/>
</dbReference>
<dbReference type="InterPro" id="IPR029069">
    <property type="entry name" value="HotDog_dom_sf"/>
</dbReference>
<dbReference type="PANTHER" id="PTHR31793">
    <property type="entry name" value="4-HYDROXYBENZOYL-COA THIOESTERASE FAMILY MEMBER"/>
    <property type="match status" value="1"/>
</dbReference>
<name>A0A6C2YNA9_9BACT</name>
<accession>A0A6C2YNA9</accession>
<sequence length="141" mass="15971">MSEPFRITRRVEFGETDQAGIVHFSNFFRYMESAETAFLRSRGLSVSWKSATGERFGFPRVSASCDYVVPARFEDLLTIEVEIERIGSKSVTYRFGFFRDGQKLATGKITSVFCRKSGDDQIESLDLTDEIRKQLAGSIGE</sequence>
<dbReference type="KEGG" id="tim:GMBLW1_11890"/>
<dbReference type="NCBIfam" id="TIGR00051">
    <property type="entry name" value="YbgC/FadM family acyl-CoA thioesterase"/>
    <property type="match status" value="1"/>
</dbReference>
<dbReference type="InterPro" id="IPR050563">
    <property type="entry name" value="4-hydroxybenzoyl-CoA_TE"/>
</dbReference>
<dbReference type="InterPro" id="IPR006683">
    <property type="entry name" value="Thioestr_dom"/>
</dbReference>
<evidence type="ECO:0000313" key="5">
    <source>
        <dbReference type="Proteomes" id="UP000464378"/>
    </source>
</evidence>
<dbReference type="InParanoid" id="A0A6C2YNA9"/>
<comment type="similarity">
    <text evidence="1">Belongs to the 4-hydroxybenzoyl-CoA thioesterase family.</text>
</comment>
<dbReference type="AlphaFoldDB" id="A0A6C2YNA9"/>
<gene>
    <name evidence="4" type="ORF">GMBLW1_11890</name>
</gene>
<dbReference type="InterPro" id="IPR008272">
    <property type="entry name" value="HB-CoA_thioesterase_AS"/>
</dbReference>
<dbReference type="EMBL" id="LR593887">
    <property type="protein sequence ID" value="VTS02402.1"/>
    <property type="molecule type" value="Genomic_DNA"/>
</dbReference>
<dbReference type="PIRSF" id="PIRSF003230">
    <property type="entry name" value="YbgC"/>
    <property type="match status" value="1"/>
</dbReference>
<evidence type="ECO:0000259" key="3">
    <source>
        <dbReference type="Pfam" id="PF03061"/>
    </source>
</evidence>